<dbReference type="RefSeq" id="WP_092641459.1">
    <property type="nucleotide sequence ID" value="NZ_FNID01000026.1"/>
</dbReference>
<dbReference type="AlphaFoldDB" id="A0A1H0D3H7"/>
<comment type="subcellular location">
    <subcellularLocation>
        <location evidence="6">Cell membrane</location>
        <topology evidence="6">Multi-pass membrane protein</topology>
    </subcellularLocation>
    <subcellularLocation>
        <location evidence="1">Membrane</location>
        <topology evidence="1">Multi-pass membrane protein</topology>
    </subcellularLocation>
</comment>
<accession>A0A1H0D3H7</accession>
<dbReference type="InterPro" id="IPR051598">
    <property type="entry name" value="TSUP/Inactive_protease-like"/>
</dbReference>
<dbReference type="PANTHER" id="PTHR43701:SF2">
    <property type="entry name" value="MEMBRANE TRANSPORTER PROTEIN YJNA-RELATED"/>
    <property type="match status" value="1"/>
</dbReference>
<feature type="transmembrane region" description="Helical" evidence="6">
    <location>
        <begin position="97"/>
        <end position="115"/>
    </location>
</feature>
<evidence type="ECO:0000313" key="7">
    <source>
        <dbReference type="EMBL" id="SDN64666.1"/>
    </source>
</evidence>
<evidence type="ECO:0000313" key="8">
    <source>
        <dbReference type="Proteomes" id="UP000199182"/>
    </source>
</evidence>
<evidence type="ECO:0000256" key="2">
    <source>
        <dbReference type="ARBA" id="ARBA00009142"/>
    </source>
</evidence>
<dbReference type="InterPro" id="IPR002781">
    <property type="entry name" value="TM_pro_TauE-like"/>
</dbReference>
<proteinExistence type="inferred from homology"/>
<evidence type="ECO:0000256" key="3">
    <source>
        <dbReference type="ARBA" id="ARBA00022692"/>
    </source>
</evidence>
<feature type="transmembrane region" description="Helical" evidence="6">
    <location>
        <begin position="74"/>
        <end position="91"/>
    </location>
</feature>
<reference evidence="7 8" key="1">
    <citation type="submission" date="2016-10" db="EMBL/GenBank/DDBJ databases">
        <authorList>
            <person name="de Groot N.N."/>
        </authorList>
    </citation>
    <scope>NUCLEOTIDE SEQUENCE [LARGE SCALE GENOMIC DNA]</scope>
    <source>
        <strain evidence="7 8">CGMCC 1.5012</strain>
    </source>
</reference>
<dbReference type="STRING" id="258515.SAMN05192585_12627"/>
<keyword evidence="6" id="KW-1003">Cell membrane</keyword>
<gene>
    <name evidence="7" type="ORF">SAMN05192585_12627</name>
</gene>
<protein>
    <recommendedName>
        <fullName evidence="6">Probable membrane transporter protein</fullName>
    </recommendedName>
</protein>
<name>A0A1H0D3H7_9FIRM</name>
<feature type="transmembrane region" description="Helical" evidence="6">
    <location>
        <begin position="45"/>
        <end position="62"/>
    </location>
</feature>
<keyword evidence="5 6" id="KW-0472">Membrane</keyword>
<dbReference type="EMBL" id="FNID01000026">
    <property type="protein sequence ID" value="SDN64666.1"/>
    <property type="molecule type" value="Genomic_DNA"/>
</dbReference>
<keyword evidence="8" id="KW-1185">Reference proteome</keyword>
<dbReference type="Proteomes" id="UP000199182">
    <property type="component" value="Unassembled WGS sequence"/>
</dbReference>
<evidence type="ECO:0000256" key="4">
    <source>
        <dbReference type="ARBA" id="ARBA00022989"/>
    </source>
</evidence>
<dbReference type="OrthoDB" id="1863946at2"/>
<dbReference type="Pfam" id="PF01925">
    <property type="entry name" value="TauE"/>
    <property type="match status" value="1"/>
</dbReference>
<evidence type="ECO:0000256" key="5">
    <source>
        <dbReference type="ARBA" id="ARBA00023136"/>
    </source>
</evidence>
<evidence type="ECO:0000256" key="1">
    <source>
        <dbReference type="ARBA" id="ARBA00004141"/>
    </source>
</evidence>
<organism evidence="7 8">
    <name type="scientific">Acetanaerobacterium elongatum</name>
    <dbReference type="NCBI Taxonomy" id="258515"/>
    <lineage>
        <taxon>Bacteria</taxon>
        <taxon>Bacillati</taxon>
        <taxon>Bacillota</taxon>
        <taxon>Clostridia</taxon>
        <taxon>Eubacteriales</taxon>
        <taxon>Oscillospiraceae</taxon>
        <taxon>Acetanaerobacterium</taxon>
    </lineage>
</organism>
<keyword evidence="4 6" id="KW-1133">Transmembrane helix</keyword>
<dbReference type="GO" id="GO:0005886">
    <property type="term" value="C:plasma membrane"/>
    <property type="evidence" value="ECO:0007669"/>
    <property type="project" value="UniProtKB-SubCell"/>
</dbReference>
<sequence length="116" mass="11913">MKKLTGALLGLAIGLLNGLFGAGGGMIAVPMLKRAGLEPKNAHATSIAITMPLSVLSGYLYLQVGGLTFSDALPFIPAGIIGALAGGFLLKKVSDTLLRRLFGALVIIAAVRLLLR</sequence>
<dbReference type="PANTHER" id="PTHR43701">
    <property type="entry name" value="MEMBRANE TRANSPORTER PROTEIN MJ0441-RELATED"/>
    <property type="match status" value="1"/>
</dbReference>
<evidence type="ECO:0000256" key="6">
    <source>
        <dbReference type="RuleBase" id="RU363041"/>
    </source>
</evidence>
<comment type="similarity">
    <text evidence="2 6">Belongs to the 4-toluene sulfonate uptake permease (TSUP) (TC 2.A.102) family.</text>
</comment>
<keyword evidence="3 6" id="KW-0812">Transmembrane</keyword>